<feature type="chain" id="PRO_5015562972" evidence="1">
    <location>
        <begin position="21"/>
        <end position="110"/>
    </location>
</feature>
<reference evidence="3" key="1">
    <citation type="submission" date="2016-07" db="EMBL/GenBank/DDBJ databases">
        <title>Multiple horizontal gene transfer events from other fungi enriched the ability of initially mycotrophic Trichoderma (Ascomycota) to feed on dead plant biomass.</title>
        <authorList>
            <consortium name="DOE Joint Genome Institute"/>
            <person name="Atanasova L."/>
            <person name="Chenthamara K."/>
            <person name="Zhang J."/>
            <person name="Grujic M."/>
            <person name="Henrissat B."/>
            <person name="Kuo A."/>
            <person name="Aerts A."/>
            <person name="Salamov A."/>
            <person name="Lipzen A."/>
            <person name="Labutti K."/>
            <person name="Barry K."/>
            <person name="Miao Y."/>
            <person name="Rahimi M.J."/>
            <person name="Shen Q."/>
            <person name="Grigoriev I.V."/>
            <person name="Kubicek C.P."/>
            <person name="Druzhinina I.S."/>
        </authorList>
    </citation>
    <scope>NUCLEOTIDE SEQUENCE [LARGE SCALE GENOMIC DNA]</scope>
    <source>
        <strain evidence="3">TUCIM 6016</strain>
    </source>
</reference>
<proteinExistence type="predicted"/>
<dbReference type="GeneID" id="36601794"/>
<organism evidence="2 3">
    <name type="scientific">Trichoderma citrinoviride</name>
    <dbReference type="NCBI Taxonomy" id="58853"/>
    <lineage>
        <taxon>Eukaryota</taxon>
        <taxon>Fungi</taxon>
        <taxon>Dikarya</taxon>
        <taxon>Ascomycota</taxon>
        <taxon>Pezizomycotina</taxon>
        <taxon>Sordariomycetes</taxon>
        <taxon>Hypocreomycetidae</taxon>
        <taxon>Hypocreales</taxon>
        <taxon>Hypocreaceae</taxon>
        <taxon>Trichoderma</taxon>
    </lineage>
</organism>
<dbReference type="Proteomes" id="UP000241546">
    <property type="component" value="Unassembled WGS sequence"/>
</dbReference>
<accession>A0A2T4B0M4</accession>
<gene>
    <name evidence="2" type="ORF">BBK36DRAFT_1144411</name>
</gene>
<evidence type="ECO:0000313" key="2">
    <source>
        <dbReference type="EMBL" id="PTB62872.1"/>
    </source>
</evidence>
<evidence type="ECO:0000256" key="1">
    <source>
        <dbReference type="SAM" id="SignalP"/>
    </source>
</evidence>
<dbReference type="RefSeq" id="XP_024746192.1">
    <property type="nucleotide sequence ID" value="XM_024893676.1"/>
</dbReference>
<sequence>MPSDIPLLLLSLGRLTVINGAPADIAYWNVSGPKAIIDDSNGQVCDIVRGLLARHITYLILCNLPDPLCLIRHPFQNLPRLNQLAMHLTGGGQPVMVITFRAPKGRESSA</sequence>
<dbReference type="AlphaFoldDB" id="A0A2T4B0M4"/>
<dbReference type="EMBL" id="KZ680221">
    <property type="protein sequence ID" value="PTB62872.1"/>
    <property type="molecule type" value="Genomic_DNA"/>
</dbReference>
<feature type="signal peptide" evidence="1">
    <location>
        <begin position="1"/>
        <end position="20"/>
    </location>
</feature>
<name>A0A2T4B0M4_9HYPO</name>
<keyword evidence="3" id="KW-1185">Reference proteome</keyword>
<keyword evidence="1" id="KW-0732">Signal</keyword>
<evidence type="ECO:0000313" key="3">
    <source>
        <dbReference type="Proteomes" id="UP000241546"/>
    </source>
</evidence>
<protein>
    <submittedName>
        <fullName evidence="2">Uncharacterized protein</fullName>
    </submittedName>
</protein>